<dbReference type="RefSeq" id="WP_108852426.1">
    <property type="nucleotide sequence ID" value="NZ_OMOQ01000001.1"/>
</dbReference>
<dbReference type="InterPro" id="IPR025255">
    <property type="entry name" value="DUF4202"/>
</dbReference>
<gene>
    <name evidence="1" type="ORF">DEA8626_01573</name>
</gene>
<name>A0A2R8B667_9RHOB</name>
<evidence type="ECO:0000313" key="1">
    <source>
        <dbReference type="EMBL" id="SPH18043.1"/>
    </source>
</evidence>
<evidence type="ECO:0000313" key="2">
    <source>
        <dbReference type="Proteomes" id="UP000244924"/>
    </source>
</evidence>
<dbReference type="Proteomes" id="UP000244924">
    <property type="component" value="Unassembled WGS sequence"/>
</dbReference>
<dbReference type="OrthoDB" id="9799165at2"/>
<dbReference type="PANTHER" id="PTHR41729">
    <property type="entry name" value="GLUTAMYL-TRNA SYNTHETASE"/>
    <property type="match status" value="1"/>
</dbReference>
<dbReference type="AlphaFoldDB" id="A0A2R8B667"/>
<dbReference type="EMBL" id="OMOQ01000001">
    <property type="protein sequence ID" value="SPH18043.1"/>
    <property type="molecule type" value="Genomic_DNA"/>
</dbReference>
<accession>A0A2R8B667</accession>
<keyword evidence="2" id="KW-1185">Reference proteome</keyword>
<sequence length="186" mass="21280">MTRLARTLAAIDAANDADPDRSEGTPAARLYGERMTEELERLRPGASDELRIAARGQHVERWTSPRAGYPEGRKGYLDWRRDLAQYHARRVGEIMSAQGYDPESIDRVGRMIRKEGIKRDDEVQALEDVICFTFLRWYFQPFADGRDTEELERIVTRTARKMSAEARARALVEFDLPEPFAAAFAS</sequence>
<evidence type="ECO:0008006" key="3">
    <source>
        <dbReference type="Google" id="ProtNLM"/>
    </source>
</evidence>
<protein>
    <recommendedName>
        <fullName evidence="3">DUF4202 domain-containing protein</fullName>
    </recommendedName>
</protein>
<reference evidence="1 2" key="1">
    <citation type="submission" date="2018-03" db="EMBL/GenBank/DDBJ databases">
        <authorList>
            <person name="Keele B.F."/>
        </authorList>
    </citation>
    <scope>NUCLEOTIDE SEQUENCE [LARGE SCALE GENOMIC DNA]</scope>
    <source>
        <strain evidence="1 2">CECT 8626</strain>
    </source>
</reference>
<dbReference type="Pfam" id="PF13875">
    <property type="entry name" value="DUF4202"/>
    <property type="match status" value="1"/>
</dbReference>
<dbReference type="PANTHER" id="PTHR41729:SF1">
    <property type="entry name" value="GLUTAMYL-TRNA SYNTHETASE"/>
    <property type="match status" value="1"/>
</dbReference>
<proteinExistence type="predicted"/>
<organism evidence="1 2">
    <name type="scientific">Albidovulum aquaemixtae</name>
    <dbReference type="NCBI Taxonomy" id="1542388"/>
    <lineage>
        <taxon>Bacteria</taxon>
        <taxon>Pseudomonadati</taxon>
        <taxon>Pseudomonadota</taxon>
        <taxon>Alphaproteobacteria</taxon>
        <taxon>Rhodobacterales</taxon>
        <taxon>Paracoccaceae</taxon>
        <taxon>Albidovulum</taxon>
    </lineage>
</organism>